<evidence type="ECO:0000259" key="6">
    <source>
        <dbReference type="Pfam" id="PF00881"/>
    </source>
</evidence>
<sequence>MAGVHLDQLLADRYSCRAFLPDPVSDDVIDRLFALAQRTPSWCNTQPWQVHLLGGEALARFGKGIGERVLTGEQVADLGLPTYEGVHAERRRESGYGLYSALDIAREDREARGLQMFKNFSFFGAPHTAIVTTDKALGTYGVLDCGGYVNTLMLAAQSLGLGVIAQGAIAMYSDYVRDFLDLPEDRLVVCAVSFGHADESDPANAFRTSRADVASVVRRIDS</sequence>
<dbReference type="Pfam" id="PF00881">
    <property type="entry name" value="Nitroreductase"/>
    <property type="match status" value="1"/>
</dbReference>
<feature type="domain" description="Nitroreductase" evidence="6">
    <location>
        <begin position="11"/>
        <end position="196"/>
    </location>
</feature>
<dbReference type="SUPFAM" id="SSF55469">
    <property type="entry name" value="FMN-dependent nitroreductase-like"/>
    <property type="match status" value="1"/>
</dbReference>
<dbReference type="EMBL" id="CP038436">
    <property type="protein sequence ID" value="QBX54994.1"/>
    <property type="molecule type" value="Genomic_DNA"/>
</dbReference>
<dbReference type="Proteomes" id="UP000294853">
    <property type="component" value="Chromosome"/>
</dbReference>
<evidence type="ECO:0000313" key="8">
    <source>
        <dbReference type="Proteomes" id="UP000294853"/>
    </source>
</evidence>
<dbReference type="CDD" id="cd02136">
    <property type="entry name" value="PnbA_NfnB-like"/>
    <property type="match status" value="1"/>
</dbReference>
<comment type="cofactor">
    <cofactor evidence="1">
        <name>FMN</name>
        <dbReference type="ChEBI" id="CHEBI:58210"/>
    </cofactor>
</comment>
<dbReference type="Gene3D" id="3.40.109.10">
    <property type="entry name" value="NADH Oxidase"/>
    <property type="match status" value="1"/>
</dbReference>
<dbReference type="InterPro" id="IPR000415">
    <property type="entry name" value="Nitroreductase-like"/>
</dbReference>
<keyword evidence="8" id="KW-1185">Reference proteome</keyword>
<keyword evidence="5" id="KW-0560">Oxidoreductase</keyword>
<dbReference type="GO" id="GO:0016491">
    <property type="term" value="F:oxidoreductase activity"/>
    <property type="evidence" value="ECO:0007669"/>
    <property type="project" value="UniProtKB-KW"/>
</dbReference>
<evidence type="ECO:0000256" key="3">
    <source>
        <dbReference type="ARBA" id="ARBA00022630"/>
    </source>
</evidence>
<gene>
    <name evidence="7" type="ORF">EXE58_05680</name>
</gene>
<evidence type="ECO:0000256" key="2">
    <source>
        <dbReference type="ARBA" id="ARBA00007118"/>
    </source>
</evidence>
<proteinExistence type="inferred from homology"/>
<accession>A0A4P7ICY6</accession>
<reference evidence="7 8" key="1">
    <citation type="submission" date="2019-03" db="EMBL/GenBank/DDBJ databases">
        <title>Three New Species of Nocardioides, Nocardioides euryhalodurans sp. nov., Nocardioides seonyuensis sp. nov. and Nocardioides eburneoflavus sp. nov. Iolated from Soil.</title>
        <authorList>
            <person name="Roh S.G."/>
            <person name="Lee C."/>
            <person name="Kim M.-K."/>
            <person name="Kim S.B."/>
        </authorList>
    </citation>
    <scope>NUCLEOTIDE SEQUENCE [LARGE SCALE GENOMIC DNA]</scope>
    <source>
        <strain evidence="7 8">MMS17-SY207-3</strain>
    </source>
</reference>
<dbReference type="AlphaFoldDB" id="A0A4P7ICY6"/>
<comment type="similarity">
    <text evidence="2">Belongs to the nitroreductase family.</text>
</comment>
<dbReference type="OrthoDB" id="9798230at2"/>
<protein>
    <submittedName>
        <fullName evidence="7">Nitroreductase</fullName>
    </submittedName>
</protein>
<dbReference type="KEGG" id="nsn:EXE58_05680"/>
<dbReference type="PANTHER" id="PTHR43673:SF2">
    <property type="entry name" value="NITROREDUCTASE"/>
    <property type="match status" value="1"/>
</dbReference>
<evidence type="ECO:0000256" key="5">
    <source>
        <dbReference type="ARBA" id="ARBA00023002"/>
    </source>
</evidence>
<organism evidence="7 8">
    <name type="scientific">Nocardioides seonyuensis</name>
    <dbReference type="NCBI Taxonomy" id="2518371"/>
    <lineage>
        <taxon>Bacteria</taxon>
        <taxon>Bacillati</taxon>
        <taxon>Actinomycetota</taxon>
        <taxon>Actinomycetes</taxon>
        <taxon>Propionibacteriales</taxon>
        <taxon>Nocardioidaceae</taxon>
        <taxon>Nocardioides</taxon>
    </lineage>
</organism>
<evidence type="ECO:0000256" key="4">
    <source>
        <dbReference type="ARBA" id="ARBA00022643"/>
    </source>
</evidence>
<dbReference type="PANTHER" id="PTHR43673">
    <property type="entry name" value="NAD(P)H NITROREDUCTASE YDGI-RELATED"/>
    <property type="match status" value="1"/>
</dbReference>
<evidence type="ECO:0000313" key="7">
    <source>
        <dbReference type="EMBL" id="QBX54994.1"/>
    </source>
</evidence>
<keyword evidence="4" id="KW-0288">FMN</keyword>
<name>A0A4P7ICY6_9ACTN</name>
<dbReference type="InterPro" id="IPR029479">
    <property type="entry name" value="Nitroreductase"/>
</dbReference>
<evidence type="ECO:0000256" key="1">
    <source>
        <dbReference type="ARBA" id="ARBA00001917"/>
    </source>
</evidence>
<keyword evidence="3" id="KW-0285">Flavoprotein</keyword>